<protein>
    <submittedName>
        <fullName evidence="5">NUDIX domain-containing protein</fullName>
    </submittedName>
</protein>
<dbReference type="PROSITE" id="PS00893">
    <property type="entry name" value="NUDIX_BOX"/>
    <property type="match status" value="1"/>
</dbReference>
<dbReference type="CDD" id="cd04693">
    <property type="entry name" value="NUDIX_Hydrolase"/>
    <property type="match status" value="1"/>
</dbReference>
<dbReference type="PROSITE" id="PS51462">
    <property type="entry name" value="NUDIX"/>
    <property type="match status" value="1"/>
</dbReference>
<evidence type="ECO:0000313" key="6">
    <source>
        <dbReference type="Proteomes" id="UP000752012"/>
    </source>
</evidence>
<evidence type="ECO:0000313" key="5">
    <source>
        <dbReference type="EMBL" id="NJP36124.1"/>
    </source>
</evidence>
<name>A0A969PRB4_9BACI</name>
<dbReference type="Proteomes" id="UP000752012">
    <property type="component" value="Unassembled WGS sequence"/>
</dbReference>
<dbReference type="PANTHER" id="PTHR43736">
    <property type="entry name" value="ADP-RIBOSE PYROPHOSPHATASE"/>
    <property type="match status" value="1"/>
</dbReference>
<dbReference type="PANTHER" id="PTHR43736:SF1">
    <property type="entry name" value="DIHYDRONEOPTERIN TRIPHOSPHATE DIPHOSPHATASE"/>
    <property type="match status" value="1"/>
</dbReference>
<evidence type="ECO:0000256" key="1">
    <source>
        <dbReference type="ARBA" id="ARBA00005582"/>
    </source>
</evidence>
<keyword evidence="2 3" id="KW-0378">Hydrolase</keyword>
<comment type="caution">
    <text evidence="5">The sequence shown here is derived from an EMBL/GenBank/DDBJ whole genome shotgun (WGS) entry which is preliminary data.</text>
</comment>
<evidence type="ECO:0000259" key="4">
    <source>
        <dbReference type="PROSITE" id="PS51462"/>
    </source>
</evidence>
<gene>
    <name evidence="5" type="ORF">HCN83_00795</name>
</gene>
<dbReference type="Pfam" id="PF00293">
    <property type="entry name" value="NUDIX"/>
    <property type="match status" value="1"/>
</dbReference>
<evidence type="ECO:0000256" key="3">
    <source>
        <dbReference type="RuleBase" id="RU003476"/>
    </source>
</evidence>
<dbReference type="Gene3D" id="3.90.79.10">
    <property type="entry name" value="Nucleoside Triphosphate Pyrophosphohydrolase"/>
    <property type="match status" value="1"/>
</dbReference>
<evidence type="ECO:0000256" key="2">
    <source>
        <dbReference type="ARBA" id="ARBA00022801"/>
    </source>
</evidence>
<dbReference type="InterPro" id="IPR020476">
    <property type="entry name" value="Nudix_hydrolase"/>
</dbReference>
<sequence>MEIWDLLDQEGKKTGQTIQRGKPLPEGYYHLVVHTWIVDQDHVLVTRRALEKPHPGMWETPGGSALSGESSREAAVREVKEEIGMELELSKLDQLTRTWHDSYVHDIWLVERSFSVKNLVLQREEVSEARWIKLETLDEWLGQGCLIAGLQASANEMVERAGK</sequence>
<dbReference type="InterPro" id="IPR000086">
    <property type="entry name" value="NUDIX_hydrolase_dom"/>
</dbReference>
<dbReference type="InterPro" id="IPR015797">
    <property type="entry name" value="NUDIX_hydrolase-like_dom_sf"/>
</dbReference>
<dbReference type="PRINTS" id="PR00502">
    <property type="entry name" value="NUDIXFAMILY"/>
</dbReference>
<dbReference type="InterPro" id="IPR020084">
    <property type="entry name" value="NUDIX_hydrolase_CS"/>
</dbReference>
<dbReference type="SUPFAM" id="SSF55811">
    <property type="entry name" value="Nudix"/>
    <property type="match status" value="1"/>
</dbReference>
<accession>A0A969PRB4</accession>
<feature type="domain" description="Nudix hydrolase" evidence="4">
    <location>
        <begin position="28"/>
        <end position="159"/>
    </location>
</feature>
<dbReference type="EMBL" id="JAATHJ010000001">
    <property type="protein sequence ID" value="NJP36124.1"/>
    <property type="molecule type" value="Genomic_DNA"/>
</dbReference>
<proteinExistence type="inferred from homology"/>
<dbReference type="AlphaFoldDB" id="A0A969PRB4"/>
<reference evidence="5 6" key="1">
    <citation type="submission" date="2020-03" db="EMBL/GenBank/DDBJ databases">
        <title>Assessment of the enzymatic potential of alkaline-tolerant lipase obtained from Bacillus luteus H11 (technogenic soil) for the bioremediation of saline soils contaminated with petroleum substances.</title>
        <authorList>
            <person name="Kalwasinska A."/>
        </authorList>
    </citation>
    <scope>NUCLEOTIDE SEQUENCE [LARGE SCALE GENOMIC DNA]</scope>
    <source>
        <strain evidence="5 6">H11</strain>
    </source>
</reference>
<comment type="similarity">
    <text evidence="1 3">Belongs to the Nudix hydrolase family.</text>
</comment>
<dbReference type="RefSeq" id="WP_168004402.1">
    <property type="nucleotide sequence ID" value="NZ_JAATHJ010000001.1"/>
</dbReference>
<keyword evidence="6" id="KW-1185">Reference proteome</keyword>
<dbReference type="GO" id="GO:0016787">
    <property type="term" value="F:hydrolase activity"/>
    <property type="evidence" value="ECO:0007669"/>
    <property type="project" value="UniProtKB-KW"/>
</dbReference>
<organism evidence="5 6">
    <name type="scientific">Alkalicoccus luteus</name>
    <dbReference type="NCBI Taxonomy" id="1237094"/>
    <lineage>
        <taxon>Bacteria</taxon>
        <taxon>Bacillati</taxon>
        <taxon>Bacillota</taxon>
        <taxon>Bacilli</taxon>
        <taxon>Bacillales</taxon>
        <taxon>Bacillaceae</taxon>
        <taxon>Alkalicoccus</taxon>
    </lineage>
</organism>